<feature type="compositionally biased region" description="Polar residues" evidence="1">
    <location>
        <begin position="865"/>
        <end position="875"/>
    </location>
</feature>
<dbReference type="SUPFAM" id="SSF53098">
    <property type="entry name" value="Ribonuclease H-like"/>
    <property type="match status" value="1"/>
</dbReference>
<dbReference type="InterPro" id="IPR001584">
    <property type="entry name" value="Integrase_cat-core"/>
</dbReference>
<dbReference type="InterPro" id="IPR008042">
    <property type="entry name" value="Retrotrans_Pao"/>
</dbReference>
<dbReference type="GO" id="GO:0003676">
    <property type="term" value="F:nucleic acid binding"/>
    <property type="evidence" value="ECO:0007669"/>
    <property type="project" value="InterPro"/>
</dbReference>
<evidence type="ECO:0000259" key="2">
    <source>
        <dbReference type="PROSITE" id="PS50994"/>
    </source>
</evidence>
<keyword evidence="3" id="KW-1185">Reference proteome</keyword>
<dbReference type="GO" id="GO:0015074">
    <property type="term" value="P:DNA integration"/>
    <property type="evidence" value="ECO:0007669"/>
    <property type="project" value="InterPro"/>
</dbReference>
<dbReference type="RefSeq" id="XP_024868970.1">
    <property type="nucleotide sequence ID" value="XM_025013202.1"/>
</dbReference>
<protein>
    <submittedName>
        <fullName evidence="4">Uncharacterized protein LOC112452802</fullName>
    </submittedName>
</protein>
<dbReference type="PANTHER" id="PTHR47331:SF1">
    <property type="entry name" value="GAG-LIKE PROTEIN"/>
    <property type="match status" value="1"/>
</dbReference>
<dbReference type="OrthoDB" id="7548353at2759"/>
<dbReference type="GeneID" id="112452802"/>
<dbReference type="InterPro" id="IPR036397">
    <property type="entry name" value="RNaseH_sf"/>
</dbReference>
<proteinExistence type="predicted"/>
<dbReference type="InterPro" id="IPR041588">
    <property type="entry name" value="Integrase_H2C2"/>
</dbReference>
<dbReference type="Gene3D" id="1.10.340.70">
    <property type="match status" value="1"/>
</dbReference>
<gene>
    <name evidence="4" type="primary">LOC112452802</name>
</gene>
<dbReference type="Proteomes" id="UP000504618">
    <property type="component" value="Unplaced"/>
</dbReference>
<dbReference type="Pfam" id="PF18701">
    <property type="entry name" value="DUF5641"/>
    <property type="match status" value="1"/>
</dbReference>
<evidence type="ECO:0000256" key="1">
    <source>
        <dbReference type="SAM" id="MobiDB-lite"/>
    </source>
</evidence>
<organism evidence="3 4">
    <name type="scientific">Temnothorax curvispinosus</name>
    <dbReference type="NCBI Taxonomy" id="300111"/>
    <lineage>
        <taxon>Eukaryota</taxon>
        <taxon>Metazoa</taxon>
        <taxon>Ecdysozoa</taxon>
        <taxon>Arthropoda</taxon>
        <taxon>Hexapoda</taxon>
        <taxon>Insecta</taxon>
        <taxon>Pterygota</taxon>
        <taxon>Neoptera</taxon>
        <taxon>Endopterygota</taxon>
        <taxon>Hymenoptera</taxon>
        <taxon>Apocrita</taxon>
        <taxon>Aculeata</taxon>
        <taxon>Formicoidea</taxon>
        <taxon>Formicidae</taxon>
        <taxon>Myrmicinae</taxon>
        <taxon>Temnothorax</taxon>
    </lineage>
</organism>
<evidence type="ECO:0000313" key="3">
    <source>
        <dbReference type="Proteomes" id="UP000504618"/>
    </source>
</evidence>
<dbReference type="InterPro" id="IPR040676">
    <property type="entry name" value="DUF5641"/>
</dbReference>
<feature type="compositionally biased region" description="Basic and acidic residues" evidence="1">
    <location>
        <begin position="371"/>
        <end position="385"/>
    </location>
</feature>
<dbReference type="PROSITE" id="PS50994">
    <property type="entry name" value="INTEGRASE"/>
    <property type="match status" value="1"/>
</dbReference>
<evidence type="ECO:0000313" key="4">
    <source>
        <dbReference type="RefSeq" id="XP_024868970.1"/>
    </source>
</evidence>
<feature type="region of interest" description="Disordered" evidence="1">
    <location>
        <begin position="366"/>
        <end position="391"/>
    </location>
</feature>
<name>A0A6J1PI84_9HYME</name>
<dbReference type="InterPro" id="IPR012337">
    <property type="entry name" value="RNaseH-like_sf"/>
</dbReference>
<dbReference type="AlphaFoldDB" id="A0A6J1PI84"/>
<feature type="domain" description="Integrase catalytic" evidence="2">
    <location>
        <begin position="552"/>
        <end position="752"/>
    </location>
</feature>
<dbReference type="Pfam" id="PF17921">
    <property type="entry name" value="Integrase_H2C2"/>
    <property type="match status" value="1"/>
</dbReference>
<dbReference type="PANTHER" id="PTHR47331">
    <property type="entry name" value="PHD-TYPE DOMAIN-CONTAINING PROTEIN"/>
    <property type="match status" value="1"/>
</dbReference>
<dbReference type="Gene3D" id="3.30.420.10">
    <property type="entry name" value="Ribonuclease H-like superfamily/Ribonuclease H"/>
    <property type="match status" value="1"/>
</dbReference>
<feature type="region of interest" description="Disordered" evidence="1">
    <location>
        <begin position="865"/>
        <end position="891"/>
    </location>
</feature>
<dbReference type="Pfam" id="PF05380">
    <property type="entry name" value="Peptidase_A17"/>
    <property type="match status" value="1"/>
</dbReference>
<reference evidence="4" key="1">
    <citation type="submission" date="2025-08" db="UniProtKB">
        <authorList>
            <consortium name="RefSeq"/>
        </authorList>
    </citation>
    <scope>IDENTIFICATION</scope>
    <source>
        <tissue evidence="4">Whole body</tissue>
    </source>
</reference>
<accession>A0A6J1PI84</accession>
<sequence length="891" mass="99425">MVKMYRQILVHSDDRDLQRIVWRPDETAALRDYLLNTVTYGEGCAPFLAIRLRLQLARNERVRFPRAAAVLEDDTYVDDAFSGAETLEEALELQTELIELCMAGSFPLSLQWQPEKDTFAFQVHPATSTQVTKRSVLSHTARLFDPLGWLAPVIIGAKILIQSTWLQGLEWDQPLATRDEQAWFRIQASLNVLERIRIPRWVSTGSEESKVEIHGFADASKRAYAAIIYIKTMDGPEDIKVSLLMAKSKVAPIRLMTLPRLELSAAALLSKLARHARSVTGLTTASVTLWSDSETTLAWIRGHPSRWKTYVANRVAFIQETLPDAKWQHLPGAENPADCASRGITPEELLTHDLWWQGPPWLKSDLPAPAARREEEPEDIPEQRARAHAATTRPLDSEMLLRFSTLHRLLYPAITLGARESTKGVDATNATHVVWHGAKGDRSQPAHTGHSPVKKLSPFRDAEGILKVGGRLKHAVLCFDQQHPAILPKASHLISLIINACHQRTLHGGVQLTLSRLRQLFWVPGGRASVKACIHRCTTCARWRAASPQPLMADLPASSTCHRIKAVHARGRGLRWARPPTDFKRTRPEGEQGLPGNLCLSTKATHLEVVSDYTTDAFLAAFRRLVSRRGLCSCLYSDRGTNFVGADAQLRAFFKAATTNNRISNVLANEGVEWRFNPPAAPHFGGLWEAAVKSVKHHLQRVIGDTTLTYEEMATLLAQVEATLNSRPLQALSDDHEDLSALTPGHFLIGGPLNANPEPSLTEVTPTRLSRWQTLQQMRDHFWLRWSQEYLNTLTTRSKWWKKQANLNVGDLCLIRNEITPPSKWPLARITATHPGADGQTRVVTVKTATSSFTRPVTKLVPLPSVNNGIGASQNPEDEKNHSLAQHSLTV</sequence>